<dbReference type="Gene3D" id="1.20.1260.60">
    <property type="entry name" value="Vacuolar protein sorting-associated protein Ist1"/>
    <property type="match status" value="1"/>
</dbReference>
<dbReference type="AlphaFoldDB" id="C5KV18"/>
<comment type="similarity">
    <text evidence="1">Belongs to the IST1 family.</text>
</comment>
<dbReference type="Pfam" id="PF03398">
    <property type="entry name" value="Ist1"/>
    <property type="match status" value="1"/>
</dbReference>
<proteinExistence type="inferred from homology"/>
<reference evidence="3 4" key="1">
    <citation type="submission" date="2008-07" db="EMBL/GenBank/DDBJ databases">
        <authorList>
            <person name="El-Sayed N."/>
            <person name="Caler E."/>
            <person name="Inman J."/>
            <person name="Amedeo P."/>
            <person name="Hass B."/>
            <person name="Wortman J."/>
        </authorList>
    </citation>
    <scope>NUCLEOTIDE SEQUENCE [LARGE SCALE GENOMIC DNA]</scope>
    <source>
        <strain evidence="4">ATCC 50983 / TXsc</strain>
    </source>
</reference>
<gene>
    <name evidence="3" type="ORF">Pmar_PMAR002342</name>
</gene>
<dbReference type="GO" id="GO:0015031">
    <property type="term" value="P:protein transport"/>
    <property type="evidence" value="ECO:0007669"/>
    <property type="project" value="InterPro"/>
</dbReference>
<sequence length="333" mass="37404">MPFFSRYNPQSCETRLRGLEKALVEKVEKLRKVMATLELQIRDLLPEREGAAQTLAGRCCQIPRQMKAYDHLAMQCRLLYERMAEVNDSKACPSDLVCAVGTIVYAAEVLLDLPGSEQLVEVRRQLGLKFGEKFCKPFHDSWTRGIDQNFVALVAVYQPKRYEVFDVIERIAVENKILWLRPVDSRRPPDMSARVRASIYNSAGSPSLVAADLSEDGNREGSETITYRRSIVKQNLDGDETPPASRFAPPLPSHLKKRVSNSTTSLPNDTPRRSTSSSTTTTHTPVKSDECGLDATATPRLQGYPSGYDVPVTADDIAYEKLRIRLERIRRGS</sequence>
<feature type="compositionally biased region" description="Low complexity" evidence="2">
    <location>
        <begin position="273"/>
        <end position="285"/>
    </location>
</feature>
<organism evidence="4">
    <name type="scientific">Perkinsus marinus (strain ATCC 50983 / TXsc)</name>
    <dbReference type="NCBI Taxonomy" id="423536"/>
    <lineage>
        <taxon>Eukaryota</taxon>
        <taxon>Sar</taxon>
        <taxon>Alveolata</taxon>
        <taxon>Perkinsozoa</taxon>
        <taxon>Perkinsea</taxon>
        <taxon>Perkinsida</taxon>
        <taxon>Perkinsidae</taxon>
        <taxon>Perkinsus</taxon>
    </lineage>
</organism>
<dbReference type="EMBL" id="GG676384">
    <property type="protein sequence ID" value="EER11733.1"/>
    <property type="molecule type" value="Genomic_DNA"/>
</dbReference>
<dbReference type="OrthoDB" id="29853at2759"/>
<accession>C5KV18</accession>
<evidence type="ECO:0000313" key="4">
    <source>
        <dbReference type="Proteomes" id="UP000007800"/>
    </source>
</evidence>
<dbReference type="OMA" id="AGRCCQI"/>
<dbReference type="GeneID" id="9047156"/>
<evidence type="ECO:0008006" key="5">
    <source>
        <dbReference type="Google" id="ProtNLM"/>
    </source>
</evidence>
<dbReference type="InterPro" id="IPR005061">
    <property type="entry name" value="Ist1"/>
</dbReference>
<dbReference type="RefSeq" id="XP_002779938.1">
    <property type="nucleotide sequence ID" value="XM_002779892.1"/>
</dbReference>
<dbReference type="InterPro" id="IPR042277">
    <property type="entry name" value="IST1-like"/>
</dbReference>
<feature type="region of interest" description="Disordered" evidence="2">
    <location>
        <begin position="233"/>
        <end position="310"/>
    </location>
</feature>
<dbReference type="Proteomes" id="UP000007800">
    <property type="component" value="Unassembled WGS sequence"/>
</dbReference>
<evidence type="ECO:0000256" key="1">
    <source>
        <dbReference type="ARBA" id="ARBA00005536"/>
    </source>
</evidence>
<keyword evidence="4" id="KW-1185">Reference proteome</keyword>
<dbReference type="InParanoid" id="C5KV18"/>
<protein>
    <recommendedName>
        <fullName evidence="5">Vacuolar protein sorting-associated protein ist1</fullName>
    </recommendedName>
</protein>
<evidence type="ECO:0000256" key="2">
    <source>
        <dbReference type="SAM" id="MobiDB-lite"/>
    </source>
</evidence>
<name>C5KV18_PERM5</name>
<evidence type="ECO:0000313" key="3">
    <source>
        <dbReference type="EMBL" id="EER11733.1"/>
    </source>
</evidence>